<dbReference type="Proteomes" id="UP000236349">
    <property type="component" value="Chromosome"/>
</dbReference>
<dbReference type="SUPFAM" id="SSF52833">
    <property type="entry name" value="Thioredoxin-like"/>
    <property type="match status" value="1"/>
</dbReference>
<reference evidence="2 3" key="1">
    <citation type="submission" date="2017-10" db="EMBL/GenBank/DDBJ databases">
        <title>Clinical isolate obtained from a human patient with meningeal tuberculosis in michoacan, Mexico.</title>
        <authorList>
            <person name="Guillen-Nepita A.L."/>
            <person name="Negrete-Paz A.M."/>
            <person name="Vazquez-Marrufo G."/>
            <person name="Cruz-Hernandez A."/>
            <person name="Fresia P."/>
            <person name="Naya H."/>
            <person name="Vazquez-Garciduenas M.S."/>
        </authorList>
    </citation>
    <scope>NUCLEOTIDE SEQUENCE [LARGE SCALE GENOMIC DNA]</scope>
    <source>
        <strain evidence="3">Beijing/MYC004</strain>
    </source>
</reference>
<feature type="domain" description="Thioredoxin" evidence="1">
    <location>
        <begin position="1"/>
        <end position="107"/>
    </location>
</feature>
<evidence type="ECO:0000313" key="2">
    <source>
        <dbReference type="EMBL" id="AUS50568.1"/>
    </source>
</evidence>
<dbReference type="Pfam" id="PF00085">
    <property type="entry name" value="Thioredoxin"/>
    <property type="match status" value="1"/>
</dbReference>
<protein>
    <submittedName>
        <fullName evidence="2">Thioredoxin TrxA</fullName>
    </submittedName>
</protein>
<evidence type="ECO:0000313" key="3">
    <source>
        <dbReference type="Proteomes" id="UP000236349"/>
    </source>
</evidence>
<evidence type="ECO:0000259" key="1">
    <source>
        <dbReference type="PROSITE" id="PS51352"/>
    </source>
</evidence>
<dbReference type="GO" id="GO:0003824">
    <property type="term" value="F:catalytic activity"/>
    <property type="evidence" value="ECO:0007669"/>
    <property type="project" value="UniProtKB-ARBA"/>
</dbReference>
<dbReference type="PROSITE" id="PS51352">
    <property type="entry name" value="THIOREDOXIN_2"/>
    <property type="match status" value="1"/>
</dbReference>
<name>A0A0U0U0B1_MYCTX</name>
<dbReference type="Gene3D" id="3.40.30.10">
    <property type="entry name" value="Glutaredoxin"/>
    <property type="match status" value="1"/>
</dbReference>
<dbReference type="AlphaFoldDB" id="A0A0U0U0B1"/>
<dbReference type="InterPro" id="IPR013766">
    <property type="entry name" value="Thioredoxin_domain"/>
</dbReference>
<dbReference type="PANTHER" id="PTHR43601:SF3">
    <property type="entry name" value="THIOREDOXIN, MITOCHONDRIAL"/>
    <property type="match status" value="1"/>
</dbReference>
<dbReference type="CDD" id="cd02947">
    <property type="entry name" value="TRX_family"/>
    <property type="match status" value="1"/>
</dbReference>
<proteinExistence type="predicted"/>
<dbReference type="FunFam" id="3.40.30.10:FF:000155">
    <property type="entry name" value="Thioredoxin"/>
    <property type="match status" value="1"/>
</dbReference>
<dbReference type="PANTHER" id="PTHR43601">
    <property type="entry name" value="THIOREDOXIN, MITOCHONDRIAL"/>
    <property type="match status" value="1"/>
</dbReference>
<organism evidence="2 3">
    <name type="scientific">Mycobacterium tuberculosis</name>
    <dbReference type="NCBI Taxonomy" id="1773"/>
    <lineage>
        <taxon>Bacteria</taxon>
        <taxon>Bacillati</taxon>
        <taxon>Actinomycetota</taxon>
        <taxon>Actinomycetes</taxon>
        <taxon>Mycobacteriales</taxon>
        <taxon>Mycobacteriaceae</taxon>
        <taxon>Mycobacterium</taxon>
        <taxon>Mycobacterium tuberculosis complex</taxon>
    </lineage>
</organism>
<gene>
    <name evidence="2" type="primary">trxA</name>
    <name evidence="2" type="ORF">CAB90_01658</name>
</gene>
<sequence length="126" mass="13668">MPVTTRDLTAAYFQQTISANSNVLVYFWAPLCAPCDLFTPTYEASSRKHFDVVHGKVNIETEKDLASIAGVKLLPTLMAFKKGKLVFKQAGIANPAIMDNLVQQLRAYTFKSPAGEGIGPGTKTSS</sequence>
<dbReference type="GO" id="GO:0045454">
    <property type="term" value="P:cell redox homeostasis"/>
    <property type="evidence" value="ECO:0007669"/>
    <property type="project" value="TreeGrafter"/>
</dbReference>
<accession>A0A0U0U0B1</accession>
<dbReference type="InterPro" id="IPR036249">
    <property type="entry name" value="Thioredoxin-like_sf"/>
</dbReference>
<dbReference type="EMBL" id="CP024614">
    <property type="protein sequence ID" value="AUS50568.1"/>
    <property type="molecule type" value="Genomic_DNA"/>
</dbReference>